<comment type="caution">
    <text evidence="2">The sequence shown here is derived from an EMBL/GenBank/DDBJ whole genome shotgun (WGS) entry which is preliminary data.</text>
</comment>
<name>A0A9P5PL97_9AGAR</name>
<sequence length="168" mass="18731">MLLPLWPGDTDPPSHRGTHDYPPTRKMHIPPERKTFLLVWYKALDPQVEKEKGKRDNANHSVSNLTWAQVHANDDRNILLPGFLITARQVSYRDLQGTGVRVPDEGLTVNGPMDEAWREYNAGGFIDPGTPGISSFMPDPTIIAVCHSRESGVEFDPEALVSLGFVKC</sequence>
<accession>A0A9P5PL97</accession>
<dbReference type="Proteomes" id="UP000772434">
    <property type="component" value="Unassembled WGS sequence"/>
</dbReference>
<evidence type="ECO:0000313" key="3">
    <source>
        <dbReference type="Proteomes" id="UP000772434"/>
    </source>
</evidence>
<organism evidence="2 3">
    <name type="scientific">Rhodocollybia butyracea</name>
    <dbReference type="NCBI Taxonomy" id="206335"/>
    <lineage>
        <taxon>Eukaryota</taxon>
        <taxon>Fungi</taxon>
        <taxon>Dikarya</taxon>
        <taxon>Basidiomycota</taxon>
        <taxon>Agaricomycotina</taxon>
        <taxon>Agaricomycetes</taxon>
        <taxon>Agaricomycetidae</taxon>
        <taxon>Agaricales</taxon>
        <taxon>Marasmiineae</taxon>
        <taxon>Omphalotaceae</taxon>
        <taxon>Rhodocollybia</taxon>
    </lineage>
</organism>
<proteinExistence type="predicted"/>
<keyword evidence="3" id="KW-1185">Reference proteome</keyword>
<feature type="region of interest" description="Disordered" evidence="1">
    <location>
        <begin position="1"/>
        <end position="27"/>
    </location>
</feature>
<protein>
    <submittedName>
        <fullName evidence="2">Uncharacterized protein</fullName>
    </submittedName>
</protein>
<gene>
    <name evidence="2" type="ORF">BDP27DRAFT_1225409</name>
</gene>
<dbReference type="OrthoDB" id="3357948at2759"/>
<evidence type="ECO:0000256" key="1">
    <source>
        <dbReference type="SAM" id="MobiDB-lite"/>
    </source>
</evidence>
<feature type="compositionally biased region" description="Basic and acidic residues" evidence="1">
    <location>
        <begin position="12"/>
        <end position="27"/>
    </location>
</feature>
<reference evidence="2" key="1">
    <citation type="submission" date="2020-11" db="EMBL/GenBank/DDBJ databases">
        <authorList>
            <consortium name="DOE Joint Genome Institute"/>
            <person name="Ahrendt S."/>
            <person name="Riley R."/>
            <person name="Andreopoulos W."/>
            <person name="Labutti K."/>
            <person name="Pangilinan J."/>
            <person name="Ruiz-Duenas F.J."/>
            <person name="Barrasa J.M."/>
            <person name="Sanchez-Garcia M."/>
            <person name="Camarero S."/>
            <person name="Miyauchi S."/>
            <person name="Serrano A."/>
            <person name="Linde D."/>
            <person name="Babiker R."/>
            <person name="Drula E."/>
            <person name="Ayuso-Fernandez I."/>
            <person name="Pacheco R."/>
            <person name="Padilla G."/>
            <person name="Ferreira P."/>
            <person name="Barriuso J."/>
            <person name="Kellner H."/>
            <person name="Castanera R."/>
            <person name="Alfaro M."/>
            <person name="Ramirez L."/>
            <person name="Pisabarro A.G."/>
            <person name="Kuo A."/>
            <person name="Tritt A."/>
            <person name="Lipzen A."/>
            <person name="He G."/>
            <person name="Yan M."/>
            <person name="Ng V."/>
            <person name="Cullen D."/>
            <person name="Martin F."/>
            <person name="Rosso M.-N."/>
            <person name="Henrissat B."/>
            <person name="Hibbett D."/>
            <person name="Martinez A.T."/>
            <person name="Grigoriev I.V."/>
        </authorList>
    </citation>
    <scope>NUCLEOTIDE SEQUENCE</scope>
    <source>
        <strain evidence="2">AH 40177</strain>
    </source>
</reference>
<evidence type="ECO:0000313" key="2">
    <source>
        <dbReference type="EMBL" id="KAF9067731.1"/>
    </source>
</evidence>
<dbReference type="EMBL" id="JADNRY010000069">
    <property type="protein sequence ID" value="KAF9067731.1"/>
    <property type="molecule type" value="Genomic_DNA"/>
</dbReference>
<dbReference type="AlphaFoldDB" id="A0A9P5PL97"/>